<evidence type="ECO:0008006" key="3">
    <source>
        <dbReference type="Google" id="ProtNLM"/>
    </source>
</evidence>
<protein>
    <recommendedName>
        <fullName evidence="3">N-acetyltransferase domain-containing protein</fullName>
    </recommendedName>
</protein>
<organism evidence="1 2">
    <name type="scientific">Aspergillus udagawae</name>
    <dbReference type="NCBI Taxonomy" id="91492"/>
    <lineage>
        <taxon>Eukaryota</taxon>
        <taxon>Fungi</taxon>
        <taxon>Dikarya</taxon>
        <taxon>Ascomycota</taxon>
        <taxon>Pezizomycotina</taxon>
        <taxon>Eurotiomycetes</taxon>
        <taxon>Eurotiomycetidae</taxon>
        <taxon>Eurotiales</taxon>
        <taxon>Aspergillaceae</taxon>
        <taxon>Aspergillus</taxon>
        <taxon>Aspergillus subgen. Fumigati</taxon>
    </lineage>
</organism>
<keyword evidence="2" id="KW-1185">Reference proteome</keyword>
<accession>A0ABQ1B3C7</accession>
<reference evidence="1 2" key="1">
    <citation type="submission" date="2020-01" db="EMBL/GenBank/DDBJ databases">
        <title>Draft genome sequence of Aspergillus udagawae IFM 53868.</title>
        <authorList>
            <person name="Takahashi H."/>
            <person name="Yaguchi T."/>
        </authorList>
    </citation>
    <scope>NUCLEOTIDE SEQUENCE [LARGE SCALE GENOMIC DNA]</scope>
    <source>
        <strain evidence="1 2">IFM 53868</strain>
    </source>
</reference>
<name>A0ABQ1B3C7_9EURO</name>
<gene>
    <name evidence="1" type="ORF">IFM53868_07040</name>
</gene>
<proteinExistence type="predicted"/>
<dbReference type="Proteomes" id="UP000465266">
    <property type="component" value="Unassembled WGS sequence"/>
</dbReference>
<evidence type="ECO:0000313" key="1">
    <source>
        <dbReference type="EMBL" id="GFF93007.1"/>
    </source>
</evidence>
<sequence length="172" mass="19554">MRFQLSEVHHDADEFEELVACEIASFEHPQQSIFRFFYPIFGHESAAQKQTAFQNLVELQRQWSRDDPDVVWIKAIDTQNNNKIVGGLLMSTRRALLLTRTKMDINLPSGILPVADGSISMSACAYLRPRMKNSCRGRMSTYILALFSLNIDNKELPTGFSLMHVAGQMNSE</sequence>
<dbReference type="EMBL" id="BLKG01000087">
    <property type="protein sequence ID" value="GFF93007.1"/>
    <property type="molecule type" value="Genomic_DNA"/>
</dbReference>
<comment type="caution">
    <text evidence="1">The sequence shown here is derived from an EMBL/GenBank/DDBJ whole genome shotgun (WGS) entry which is preliminary data.</text>
</comment>
<evidence type="ECO:0000313" key="2">
    <source>
        <dbReference type="Proteomes" id="UP000465266"/>
    </source>
</evidence>